<keyword evidence="3" id="KW-0238">DNA-binding</keyword>
<dbReference type="SUPFAM" id="SSF116734">
    <property type="entry name" value="DNA methylase specificity domain"/>
    <property type="match status" value="2"/>
</dbReference>
<dbReference type="CDD" id="cd17253">
    <property type="entry name" value="RMtype1_S_Eco933I-TRD2-CR2_like"/>
    <property type="match status" value="1"/>
</dbReference>
<dbReference type="CDD" id="cd17244">
    <property type="entry name" value="RMtype1_S_Apa101655I-TRD2-CR2_like"/>
    <property type="match status" value="1"/>
</dbReference>
<dbReference type="EMBL" id="CP000542">
    <property type="protein sequence ID" value="ABM56792.1"/>
    <property type="molecule type" value="Genomic_DNA"/>
</dbReference>
<keyword evidence="2" id="KW-0680">Restriction system</keyword>
<dbReference type="InterPro" id="IPR051212">
    <property type="entry name" value="Type-I_RE_S_subunit"/>
</dbReference>
<evidence type="ECO:0000313" key="6">
    <source>
        <dbReference type="Proteomes" id="UP000000374"/>
    </source>
</evidence>
<dbReference type="GO" id="GO:0009307">
    <property type="term" value="P:DNA restriction-modification system"/>
    <property type="evidence" value="ECO:0007669"/>
    <property type="project" value="UniProtKB-KW"/>
</dbReference>
<dbReference type="AlphaFoldDB" id="A1WGN5"/>
<dbReference type="Gene3D" id="3.90.220.20">
    <property type="entry name" value="DNA methylase specificity domains"/>
    <property type="match status" value="2"/>
</dbReference>
<gene>
    <name evidence="5" type="ordered locus">Veis_1015</name>
</gene>
<dbReference type="HOGENOM" id="CLU_021095_10_4_4"/>
<dbReference type="Pfam" id="PF01420">
    <property type="entry name" value="Methylase_S"/>
    <property type="match status" value="2"/>
</dbReference>
<protein>
    <submittedName>
        <fullName evidence="5">Restriction modification system DNA specificity domain</fullName>
    </submittedName>
</protein>
<dbReference type="STRING" id="391735.Veis_1015"/>
<feature type="domain" description="Type I restriction modification DNA specificity" evidence="4">
    <location>
        <begin position="367"/>
        <end position="545"/>
    </location>
</feature>
<evidence type="ECO:0000256" key="2">
    <source>
        <dbReference type="ARBA" id="ARBA00022747"/>
    </source>
</evidence>
<feature type="domain" description="Type I restriction modification DNA specificity" evidence="4">
    <location>
        <begin position="83"/>
        <end position="251"/>
    </location>
</feature>
<evidence type="ECO:0000259" key="4">
    <source>
        <dbReference type="Pfam" id="PF01420"/>
    </source>
</evidence>
<dbReference type="eggNOG" id="COG0732">
    <property type="taxonomic scope" value="Bacteria"/>
</dbReference>
<dbReference type="RefSeq" id="WP_011808804.1">
    <property type="nucleotide sequence ID" value="NC_008786.1"/>
</dbReference>
<keyword evidence="6" id="KW-1185">Reference proteome</keyword>
<dbReference type="InterPro" id="IPR000055">
    <property type="entry name" value="Restrct_endonuc_typeI_TRD"/>
</dbReference>
<dbReference type="InterPro" id="IPR044946">
    <property type="entry name" value="Restrct_endonuc_typeI_TRD_sf"/>
</dbReference>
<dbReference type="KEGG" id="vei:Veis_1015"/>
<name>A1WGN5_VEREI</name>
<comment type="similarity">
    <text evidence="1">Belongs to the type-I restriction system S methylase family.</text>
</comment>
<dbReference type="REBASE" id="14490">
    <property type="entry name" value="S.VeiORF1016P"/>
</dbReference>
<dbReference type="Proteomes" id="UP000000374">
    <property type="component" value="Chromosome"/>
</dbReference>
<dbReference type="OrthoDB" id="5298944at2"/>
<accession>A1WGN5</accession>
<evidence type="ECO:0000313" key="5">
    <source>
        <dbReference type="EMBL" id="ABM56792.1"/>
    </source>
</evidence>
<dbReference type="PANTHER" id="PTHR43140:SF1">
    <property type="entry name" value="TYPE I RESTRICTION ENZYME ECOKI SPECIFICITY SUBUNIT"/>
    <property type="match status" value="1"/>
</dbReference>
<reference evidence="6" key="1">
    <citation type="submission" date="2006-12" db="EMBL/GenBank/DDBJ databases">
        <title>Complete sequence of chromosome 1 of Verminephrobacter eiseniae EF01-2.</title>
        <authorList>
            <person name="Copeland A."/>
            <person name="Lucas S."/>
            <person name="Lapidus A."/>
            <person name="Barry K."/>
            <person name="Detter J.C."/>
            <person name="Glavina del Rio T."/>
            <person name="Dalin E."/>
            <person name="Tice H."/>
            <person name="Pitluck S."/>
            <person name="Chertkov O."/>
            <person name="Brettin T."/>
            <person name="Bruce D."/>
            <person name="Han C."/>
            <person name="Tapia R."/>
            <person name="Gilna P."/>
            <person name="Schmutz J."/>
            <person name="Larimer F."/>
            <person name="Land M."/>
            <person name="Hauser L."/>
            <person name="Kyrpides N."/>
            <person name="Kim E."/>
            <person name="Stahl D."/>
            <person name="Richardson P."/>
        </authorList>
    </citation>
    <scope>NUCLEOTIDE SEQUENCE [LARGE SCALE GENOMIC DNA]</scope>
    <source>
        <strain evidence="6">EF01-2</strain>
    </source>
</reference>
<dbReference type="GeneID" id="76459692"/>
<proteinExistence type="inferred from homology"/>
<organism evidence="5 6">
    <name type="scientific">Verminephrobacter eiseniae (strain EF01-2)</name>
    <dbReference type="NCBI Taxonomy" id="391735"/>
    <lineage>
        <taxon>Bacteria</taxon>
        <taxon>Pseudomonadati</taxon>
        <taxon>Pseudomonadota</taxon>
        <taxon>Betaproteobacteria</taxon>
        <taxon>Burkholderiales</taxon>
        <taxon>Comamonadaceae</taxon>
        <taxon>Verminephrobacter</taxon>
    </lineage>
</organism>
<sequence>MLLSNMDLVVTAPAGVAKLRELILSLAVQGRLVPQDPADEPASKLLQTIQEQKARLIAKGKIRRNKAQAKIAQHEKPFALPPGWEWVRLGALLPFRIGKTPASEDPQYWDQEGYAWVSISDMAHLGEVFDTQRKLTARGAQVFGYEPLPVGTLIMSFKLTIGKISVLRVPAYHNEAIVSLMPLCGLVTDFLKYMLPTVSKTGVSKEALMGTTLNTQSLSNLLIALPPAVEQSRIVARVEELMRLCDTLEARGPLEAAQHARLVDTLLGTLTGSNTPQELSAHWQRVRTHFDLLFDRPEAVDALEQTLLQLAVRGLLVPQDPGEEPASGLLQKICAEKDRLIAAGQLRPDKALAPLQAQEAPFRAPPGWEWARFGDVAAITSGVILGRKAAISAPVLLPYLRVANVQRWHLNLSSVKQVVIDQSELERFQIVRGDLLITEGGNRDKVGRTAIWRDELPVCLHQNHVFRVRGTSPDWNPVWAELYLNSVTARAYFAAASKQTTNLASINMTQLRLCAFPVPPLVEQARIVSRVEALRSLCADLRQRLSASQTVQTHLAEALLESVARLVPKPGSKWP</sequence>
<evidence type="ECO:0000256" key="1">
    <source>
        <dbReference type="ARBA" id="ARBA00010923"/>
    </source>
</evidence>
<dbReference type="PANTHER" id="PTHR43140">
    <property type="entry name" value="TYPE-1 RESTRICTION ENZYME ECOKI SPECIFICITY PROTEIN"/>
    <property type="match status" value="1"/>
</dbReference>
<evidence type="ECO:0000256" key="3">
    <source>
        <dbReference type="ARBA" id="ARBA00023125"/>
    </source>
</evidence>
<dbReference type="GO" id="GO:0003677">
    <property type="term" value="F:DNA binding"/>
    <property type="evidence" value="ECO:0007669"/>
    <property type="project" value="UniProtKB-KW"/>
</dbReference>